<name>A0AAW2EK02_9HYME</name>
<dbReference type="EMBL" id="JADYXP020000022">
    <property type="protein sequence ID" value="KAL0102465.1"/>
    <property type="molecule type" value="Genomic_DNA"/>
</dbReference>
<dbReference type="Proteomes" id="UP001430953">
    <property type="component" value="Unassembled WGS sequence"/>
</dbReference>
<accession>A0AAW2EK02</accession>
<keyword evidence="2" id="KW-1185">Reference proteome</keyword>
<dbReference type="AlphaFoldDB" id="A0AAW2EK02"/>
<evidence type="ECO:0000313" key="1">
    <source>
        <dbReference type="EMBL" id="KAL0102465.1"/>
    </source>
</evidence>
<protein>
    <submittedName>
        <fullName evidence="1">Uncharacterized protein</fullName>
    </submittedName>
</protein>
<reference evidence="1 2" key="1">
    <citation type="submission" date="2023-03" db="EMBL/GenBank/DDBJ databases">
        <title>High recombination rates correlate with genetic variation in Cardiocondyla obscurior ants.</title>
        <authorList>
            <person name="Errbii M."/>
        </authorList>
    </citation>
    <scope>NUCLEOTIDE SEQUENCE [LARGE SCALE GENOMIC DNA]</scope>
    <source>
        <strain evidence="1">Alpha-2009</strain>
        <tissue evidence="1">Whole body</tissue>
    </source>
</reference>
<comment type="caution">
    <text evidence="1">The sequence shown here is derived from an EMBL/GenBank/DDBJ whole genome shotgun (WGS) entry which is preliminary data.</text>
</comment>
<gene>
    <name evidence="1" type="ORF">PUN28_018023</name>
</gene>
<organism evidence="1 2">
    <name type="scientific">Cardiocondyla obscurior</name>
    <dbReference type="NCBI Taxonomy" id="286306"/>
    <lineage>
        <taxon>Eukaryota</taxon>
        <taxon>Metazoa</taxon>
        <taxon>Ecdysozoa</taxon>
        <taxon>Arthropoda</taxon>
        <taxon>Hexapoda</taxon>
        <taxon>Insecta</taxon>
        <taxon>Pterygota</taxon>
        <taxon>Neoptera</taxon>
        <taxon>Endopterygota</taxon>
        <taxon>Hymenoptera</taxon>
        <taxon>Apocrita</taxon>
        <taxon>Aculeata</taxon>
        <taxon>Formicoidea</taxon>
        <taxon>Formicidae</taxon>
        <taxon>Myrmicinae</taxon>
        <taxon>Cardiocondyla</taxon>
    </lineage>
</organism>
<proteinExistence type="predicted"/>
<evidence type="ECO:0000313" key="2">
    <source>
        <dbReference type="Proteomes" id="UP001430953"/>
    </source>
</evidence>
<sequence length="130" mass="14876">MQMPERKRRAFFRSTTDGNVIVTANTLAKQMWRVQLHRDALPVELNVKYTLRTVGCSKSRLGNCRKLRIPRGISPSRNIFFKGTSFIDYAIKAGDGILPWGDARAADGKDRFTRRFRQSSELCVRSALQQ</sequence>